<dbReference type="InterPro" id="IPR002347">
    <property type="entry name" value="SDR_fam"/>
</dbReference>
<feature type="signal peptide" evidence="4">
    <location>
        <begin position="1"/>
        <end position="15"/>
    </location>
</feature>
<dbReference type="AlphaFoldDB" id="A0A6A5CCS8"/>
<dbReference type="InterPro" id="IPR036291">
    <property type="entry name" value="NAD(P)-bd_dom_sf"/>
</dbReference>
<dbReference type="VEuPathDB" id="AmoebaDB:NF0081430"/>
<dbReference type="RefSeq" id="XP_044568113.1">
    <property type="nucleotide sequence ID" value="XM_044700766.1"/>
</dbReference>
<dbReference type="VEuPathDB" id="AmoebaDB:FDP41_010465"/>
<evidence type="ECO:0000313" key="6">
    <source>
        <dbReference type="Proteomes" id="UP000444721"/>
    </source>
</evidence>
<evidence type="ECO:0000256" key="2">
    <source>
        <dbReference type="ARBA" id="ARBA00023002"/>
    </source>
</evidence>
<dbReference type="OrthoDB" id="10253736at2759"/>
<evidence type="ECO:0000256" key="3">
    <source>
        <dbReference type="RuleBase" id="RU000363"/>
    </source>
</evidence>
<dbReference type="PRINTS" id="PR00080">
    <property type="entry name" value="SDRFAMILY"/>
</dbReference>
<gene>
    <name evidence="5" type="ORF">FDP41_010465</name>
</gene>
<comment type="similarity">
    <text evidence="1 3">Belongs to the short-chain dehydrogenases/reductases (SDR) family.</text>
</comment>
<keyword evidence="2" id="KW-0560">Oxidoreductase</keyword>
<dbReference type="EMBL" id="VFQX01000006">
    <property type="protein sequence ID" value="KAF0983400.1"/>
    <property type="molecule type" value="Genomic_DNA"/>
</dbReference>
<keyword evidence="6" id="KW-1185">Reference proteome</keyword>
<dbReference type="GeneID" id="68117680"/>
<reference evidence="5 6" key="1">
    <citation type="journal article" date="2019" name="Sci. Rep.">
        <title>Nanopore sequencing improves the draft genome of the human pathogenic amoeba Naegleria fowleri.</title>
        <authorList>
            <person name="Liechti N."/>
            <person name="Schurch N."/>
            <person name="Bruggmann R."/>
            <person name="Wittwer M."/>
        </authorList>
    </citation>
    <scope>NUCLEOTIDE SEQUENCE [LARGE SCALE GENOMIC DNA]</scope>
    <source>
        <strain evidence="5 6">ATCC 30894</strain>
    </source>
</reference>
<comment type="caution">
    <text evidence="5">The sequence shown here is derived from an EMBL/GenBank/DDBJ whole genome shotgun (WGS) entry which is preliminary data.</text>
</comment>
<accession>A0A6A5CCS8</accession>
<dbReference type="Proteomes" id="UP000444721">
    <property type="component" value="Unassembled WGS sequence"/>
</dbReference>
<dbReference type="GO" id="GO:0005829">
    <property type="term" value="C:cytosol"/>
    <property type="evidence" value="ECO:0007669"/>
    <property type="project" value="TreeGrafter"/>
</dbReference>
<dbReference type="PANTHER" id="PTHR43391">
    <property type="entry name" value="RETINOL DEHYDROGENASE-RELATED"/>
    <property type="match status" value="1"/>
</dbReference>
<dbReference type="PROSITE" id="PS00061">
    <property type="entry name" value="ADH_SHORT"/>
    <property type="match status" value="1"/>
</dbReference>
<dbReference type="Pfam" id="PF00106">
    <property type="entry name" value="adh_short"/>
    <property type="match status" value="1"/>
</dbReference>
<name>A0A6A5CCS8_NAEFO</name>
<dbReference type="GO" id="GO:0016491">
    <property type="term" value="F:oxidoreductase activity"/>
    <property type="evidence" value="ECO:0007669"/>
    <property type="project" value="UniProtKB-KW"/>
</dbReference>
<dbReference type="OMA" id="WHIRDSY"/>
<protein>
    <submittedName>
        <fullName evidence="5">Uncharacterized protein</fullName>
    </submittedName>
</protein>
<organism evidence="5 6">
    <name type="scientific">Naegleria fowleri</name>
    <name type="common">Brain eating amoeba</name>
    <dbReference type="NCBI Taxonomy" id="5763"/>
    <lineage>
        <taxon>Eukaryota</taxon>
        <taxon>Discoba</taxon>
        <taxon>Heterolobosea</taxon>
        <taxon>Tetramitia</taxon>
        <taxon>Eutetramitia</taxon>
        <taxon>Vahlkampfiidae</taxon>
        <taxon>Naegleria</taxon>
    </lineage>
</organism>
<dbReference type="SUPFAM" id="SSF51735">
    <property type="entry name" value="NAD(P)-binding Rossmann-fold domains"/>
    <property type="match status" value="1"/>
</dbReference>
<keyword evidence="4" id="KW-0732">Signal</keyword>
<dbReference type="PANTHER" id="PTHR43391:SF86">
    <property type="entry name" value="SHORT-CHAIN DEHYDROGENASE_REDUCTASE FAMILY PROTEIN"/>
    <property type="match status" value="1"/>
</dbReference>
<evidence type="ECO:0000256" key="4">
    <source>
        <dbReference type="SAM" id="SignalP"/>
    </source>
</evidence>
<evidence type="ECO:0000313" key="5">
    <source>
        <dbReference type="EMBL" id="KAF0983400.1"/>
    </source>
</evidence>
<feature type="chain" id="PRO_5025467548" evidence="4">
    <location>
        <begin position="16"/>
        <end position="322"/>
    </location>
</feature>
<sequence>MFLVLLFTLAALIAGISYMINQKRKPLLDIPSQGRVVVVSGAAGGFGSLTCKELLDKWQCRVIAIDINKQFLEDKFKTELSSEKIASRLQLIECDITQVDHVERAAKEIRQTLSNWNADSIFALVNNAGIANGISTKKRCGIVEHTEDELQQVFGVNLFGHVRMLRELYPHMTKTHSKKDHSSPYGSIVINIASVAGLVAPPFFGFYTSSKFAMVGLSDSLRREFKAVNNGMRLTCVEPGFSRTNILNLKPFDENSEYYDIAVKKQQEAKRLLDNAQDPSHVSSAICQQIFSSNNVPHLVIDHWYMKIVWHLFKMFGLDTFL</sequence>
<evidence type="ECO:0000256" key="1">
    <source>
        <dbReference type="ARBA" id="ARBA00006484"/>
    </source>
</evidence>
<dbReference type="InterPro" id="IPR020904">
    <property type="entry name" value="Sc_DH/Rdtase_CS"/>
</dbReference>
<dbReference type="Gene3D" id="3.40.50.720">
    <property type="entry name" value="NAD(P)-binding Rossmann-like Domain"/>
    <property type="match status" value="1"/>
</dbReference>
<dbReference type="PRINTS" id="PR00081">
    <property type="entry name" value="GDHRDH"/>
</dbReference>
<proteinExistence type="inferred from homology"/>
<dbReference type="VEuPathDB" id="AmoebaDB:NfTy_012340"/>